<dbReference type="OrthoDB" id="10050580at2759"/>
<dbReference type="PANTHER" id="PTHR24104:SF25">
    <property type="entry name" value="PROTEIN LIN-41"/>
    <property type="match status" value="1"/>
</dbReference>
<dbReference type="Gene3D" id="2.40.10.500">
    <property type="match status" value="1"/>
</dbReference>
<evidence type="ECO:0000256" key="3">
    <source>
        <dbReference type="SAM" id="SignalP"/>
    </source>
</evidence>
<dbReference type="GO" id="GO:0008270">
    <property type="term" value="F:zinc ion binding"/>
    <property type="evidence" value="ECO:0007669"/>
    <property type="project" value="UniProtKB-KW"/>
</dbReference>
<dbReference type="Pfam" id="PF01436">
    <property type="entry name" value="NHL"/>
    <property type="match status" value="2"/>
</dbReference>
<keyword evidence="1" id="KW-0677">Repeat</keyword>
<dbReference type="Proteomes" id="UP000663891">
    <property type="component" value="Unassembled WGS sequence"/>
</dbReference>
<dbReference type="InterPro" id="IPR011042">
    <property type="entry name" value="6-blade_b-propeller_TolB-like"/>
</dbReference>
<sequence>MHRGLLKILILFKQQLQLVQAQVHQQAPRQPVQVHRQAVLQPVQVHRQAVLQPVQVHQQAVLQVVQARVHQQQVTTTTTTPFNSCKNLRWNQTGQIVAGTNSGSNANQLKNPSCLYIDNNNTLYICDYGNNRVQRWMQGGTNATTVAGSSTGSSGSTSILLNSPTDLTFDTNGFMYVVDNGNNRVQKFALGSINGTTVAGTIGSHSSALTDLDEPTAIDIDNNSNMYILDMGNTRLVKWAPNAIMGTLLISDNSLNNVYGMIRMPNSSNQVYMCDEGSDEIHVWAYGASSQNMSLQTVNDSQHNSLNNPTSMVLDPYGNLYVADTDNDRVVMYCVNSTVGIVVAEDNNSVPSLQKPVAVAFDSDLNLYLVSTDSDQVVKLSRI</sequence>
<dbReference type="EMBL" id="CAJNON010000441">
    <property type="protein sequence ID" value="CAF1263960.1"/>
    <property type="molecule type" value="Genomic_DNA"/>
</dbReference>
<feature type="signal peptide" evidence="3">
    <location>
        <begin position="1"/>
        <end position="21"/>
    </location>
</feature>
<organism evidence="4 5">
    <name type="scientific">Adineta steineri</name>
    <dbReference type="NCBI Taxonomy" id="433720"/>
    <lineage>
        <taxon>Eukaryota</taxon>
        <taxon>Metazoa</taxon>
        <taxon>Spiralia</taxon>
        <taxon>Gnathifera</taxon>
        <taxon>Rotifera</taxon>
        <taxon>Eurotatoria</taxon>
        <taxon>Bdelloidea</taxon>
        <taxon>Adinetida</taxon>
        <taxon>Adinetidae</taxon>
        <taxon>Adineta</taxon>
    </lineage>
</organism>
<gene>
    <name evidence="4" type="ORF">VCS650_LOCUS29032</name>
</gene>
<evidence type="ECO:0000256" key="1">
    <source>
        <dbReference type="ARBA" id="ARBA00022737"/>
    </source>
</evidence>
<dbReference type="CDD" id="cd05819">
    <property type="entry name" value="NHL"/>
    <property type="match status" value="1"/>
</dbReference>
<feature type="repeat" description="NHL" evidence="2">
    <location>
        <begin position="148"/>
        <end position="191"/>
    </location>
</feature>
<dbReference type="InterPro" id="IPR050952">
    <property type="entry name" value="TRIM-NHL_E3_ligases"/>
</dbReference>
<comment type="caution">
    <text evidence="4">The sequence shown here is derived from an EMBL/GenBank/DDBJ whole genome shotgun (WGS) entry which is preliminary data.</text>
</comment>
<evidence type="ECO:0000313" key="5">
    <source>
        <dbReference type="Proteomes" id="UP000663891"/>
    </source>
</evidence>
<dbReference type="InterPro" id="IPR001258">
    <property type="entry name" value="NHL_repeat"/>
</dbReference>
<accession>A0A815AZ43</accession>
<dbReference type="SUPFAM" id="SSF101898">
    <property type="entry name" value="NHL repeat"/>
    <property type="match status" value="1"/>
</dbReference>
<protein>
    <recommendedName>
        <fullName evidence="6">NHL repeat containing protein</fullName>
    </recommendedName>
</protein>
<keyword evidence="3" id="KW-0732">Signal</keyword>
<dbReference type="AlphaFoldDB" id="A0A815AZ43"/>
<dbReference type="PROSITE" id="PS51125">
    <property type="entry name" value="NHL"/>
    <property type="match status" value="1"/>
</dbReference>
<evidence type="ECO:0000313" key="4">
    <source>
        <dbReference type="EMBL" id="CAF1263960.1"/>
    </source>
</evidence>
<dbReference type="PANTHER" id="PTHR24104">
    <property type="entry name" value="E3 UBIQUITIN-PROTEIN LIGASE NHLRC1-RELATED"/>
    <property type="match status" value="1"/>
</dbReference>
<evidence type="ECO:0000256" key="2">
    <source>
        <dbReference type="PROSITE-ProRule" id="PRU00504"/>
    </source>
</evidence>
<name>A0A815AZ43_9BILA</name>
<feature type="chain" id="PRO_5032318283" description="NHL repeat containing protein" evidence="3">
    <location>
        <begin position="22"/>
        <end position="383"/>
    </location>
</feature>
<dbReference type="Gene3D" id="2.120.10.30">
    <property type="entry name" value="TolB, C-terminal domain"/>
    <property type="match status" value="1"/>
</dbReference>
<reference evidence="4" key="1">
    <citation type="submission" date="2021-02" db="EMBL/GenBank/DDBJ databases">
        <authorList>
            <person name="Nowell W R."/>
        </authorList>
    </citation>
    <scope>NUCLEOTIDE SEQUENCE</scope>
</reference>
<evidence type="ECO:0008006" key="6">
    <source>
        <dbReference type="Google" id="ProtNLM"/>
    </source>
</evidence>
<proteinExistence type="predicted"/>